<gene>
    <name evidence="14" type="ORF">EX30DRAFT_314858</name>
</gene>
<dbReference type="PANTHER" id="PTHR22760">
    <property type="entry name" value="GLYCOSYLTRANSFERASE"/>
    <property type="match status" value="1"/>
</dbReference>
<dbReference type="PANTHER" id="PTHR22760:SF4">
    <property type="entry name" value="GPI MANNOSYLTRANSFERASE 3"/>
    <property type="match status" value="1"/>
</dbReference>
<evidence type="ECO:0000256" key="3">
    <source>
        <dbReference type="ARBA" id="ARBA00006065"/>
    </source>
</evidence>
<dbReference type="InParanoid" id="A0A4S2N8H4"/>
<sequence length="531" mass="59103">MAPSRRRTFTVDTTIFLLLLSFRILNAVTTRTFFQPDEYFQSLEPAWDLVFGNGWLTWEWHHQLRSIAHPLLFAGLYKLVAVLPISPATMESLLAVSPKLLQAFFATYGDFATAKLAGRLYGPGAGWTALWLSIGSAWNWFCSTRTFSNSLETVLTALALSLWPWEDVVMGSNGGKGVLRGYWRSLGLAAVACVLRPTGVVFWGVLGAFRIIHLKGIARKVKLMVLAAITGCAVFGVNALLDNWYYGVWTFPPITFLRFNLLHNLSVFYGGNPWHYYLSQGFPLLLTSYLPITSFALFSALLASAYRSASFQLATTVTTVTILYSTIDHKEVRFLYPLLPVLHVLLARTLHSGFEKPLRKKVLLGMVLLNAPIALYASLFHQRGVVDVVSYLAAENATDVGFLMPCHSTPWGANVGRSVSPGWWALGCEPPVGLTEEERTGYLDEADVFYQHPEAWLWSNMAAGIKEPERLVIFQQLEGTIAKVWGDGSDGETGYRACWRGFNSHVHDDWRRKGDVVVFCKTAPAQGGEKA</sequence>
<keyword evidence="8 12" id="KW-0256">Endoplasmic reticulum</keyword>
<feature type="transmembrane region" description="Helical" evidence="12">
    <location>
        <begin position="185"/>
        <end position="209"/>
    </location>
</feature>
<protein>
    <recommendedName>
        <fullName evidence="12">Mannosyltransferase</fullName>
        <ecNumber evidence="12">2.4.1.-</ecNumber>
    </recommendedName>
</protein>
<feature type="transmembrane region" description="Helical" evidence="12">
    <location>
        <begin position="282"/>
        <end position="302"/>
    </location>
</feature>
<organism evidence="14 15">
    <name type="scientific">Ascodesmis nigricans</name>
    <dbReference type="NCBI Taxonomy" id="341454"/>
    <lineage>
        <taxon>Eukaryota</taxon>
        <taxon>Fungi</taxon>
        <taxon>Dikarya</taxon>
        <taxon>Ascomycota</taxon>
        <taxon>Pezizomycotina</taxon>
        <taxon>Pezizomycetes</taxon>
        <taxon>Pezizales</taxon>
        <taxon>Ascodesmidaceae</taxon>
        <taxon>Ascodesmis</taxon>
    </lineage>
</organism>
<dbReference type="FunCoup" id="A0A4S2N8H4">
    <property type="interactions" value="864"/>
</dbReference>
<dbReference type="EMBL" id="ML220112">
    <property type="protein sequence ID" value="TGZ85651.1"/>
    <property type="molecule type" value="Genomic_DNA"/>
</dbReference>
<dbReference type="Pfam" id="PF03901">
    <property type="entry name" value="Glyco_transf_22"/>
    <property type="match status" value="1"/>
</dbReference>
<comment type="function">
    <text evidence="11">Mannosyltransferase involved in glycosylphosphatidylinositol-anchor biosynthesis. Transfers the third mannose to Man2-GlcN-acyl-PI during GPI precursor assembly.</text>
</comment>
<evidence type="ECO:0000256" key="1">
    <source>
        <dbReference type="ARBA" id="ARBA00004477"/>
    </source>
</evidence>
<proteinExistence type="inferred from homology"/>
<dbReference type="Proteomes" id="UP000298138">
    <property type="component" value="Unassembled WGS sequence"/>
</dbReference>
<dbReference type="EC" id="2.4.1.-" evidence="12"/>
<feature type="signal peptide" evidence="13">
    <location>
        <begin position="1"/>
        <end position="27"/>
    </location>
</feature>
<evidence type="ECO:0000256" key="4">
    <source>
        <dbReference type="ARBA" id="ARBA00022502"/>
    </source>
</evidence>
<name>A0A4S2N8H4_9PEZI</name>
<evidence type="ECO:0000256" key="8">
    <source>
        <dbReference type="ARBA" id="ARBA00022824"/>
    </source>
</evidence>
<evidence type="ECO:0000313" key="14">
    <source>
        <dbReference type="EMBL" id="TGZ85651.1"/>
    </source>
</evidence>
<dbReference type="STRING" id="341454.A0A4S2N8H4"/>
<dbReference type="GO" id="GO:0000026">
    <property type="term" value="F:alpha-1,2-mannosyltransferase activity"/>
    <property type="evidence" value="ECO:0007669"/>
    <property type="project" value="TreeGrafter"/>
</dbReference>
<keyword evidence="9 12" id="KW-1133">Transmembrane helix</keyword>
<evidence type="ECO:0000256" key="6">
    <source>
        <dbReference type="ARBA" id="ARBA00022679"/>
    </source>
</evidence>
<evidence type="ECO:0000256" key="11">
    <source>
        <dbReference type="ARBA" id="ARBA00024708"/>
    </source>
</evidence>
<keyword evidence="4" id="KW-0337">GPI-anchor biosynthesis</keyword>
<dbReference type="AlphaFoldDB" id="A0A4S2N8H4"/>
<evidence type="ECO:0000313" key="15">
    <source>
        <dbReference type="Proteomes" id="UP000298138"/>
    </source>
</evidence>
<evidence type="ECO:0000256" key="13">
    <source>
        <dbReference type="SAM" id="SignalP"/>
    </source>
</evidence>
<dbReference type="OrthoDB" id="416834at2759"/>
<dbReference type="UniPathway" id="UPA00196"/>
<evidence type="ECO:0000256" key="7">
    <source>
        <dbReference type="ARBA" id="ARBA00022692"/>
    </source>
</evidence>
<keyword evidence="15" id="KW-1185">Reference proteome</keyword>
<keyword evidence="10 12" id="KW-0472">Membrane</keyword>
<keyword evidence="6" id="KW-0808">Transferase</keyword>
<feature type="chain" id="PRO_5020681143" description="Mannosyltransferase" evidence="13">
    <location>
        <begin position="28"/>
        <end position="531"/>
    </location>
</feature>
<feature type="transmembrane region" description="Helical" evidence="12">
    <location>
        <begin position="221"/>
        <end position="241"/>
    </location>
</feature>
<evidence type="ECO:0000256" key="2">
    <source>
        <dbReference type="ARBA" id="ARBA00004687"/>
    </source>
</evidence>
<keyword evidence="13" id="KW-0732">Signal</keyword>
<accession>A0A4S2N8H4</accession>
<comment type="similarity">
    <text evidence="3">Belongs to the glycosyltransferase 22 family. PIGB subfamily.</text>
</comment>
<evidence type="ECO:0000256" key="9">
    <source>
        <dbReference type="ARBA" id="ARBA00022989"/>
    </source>
</evidence>
<dbReference type="InterPro" id="IPR005599">
    <property type="entry name" value="GPI_mannosylTrfase"/>
</dbReference>
<keyword evidence="5 12" id="KW-0328">Glycosyltransferase</keyword>
<comment type="caution">
    <text evidence="12">Lacks conserved residue(s) required for the propagation of feature annotation.</text>
</comment>
<evidence type="ECO:0000256" key="12">
    <source>
        <dbReference type="RuleBase" id="RU363075"/>
    </source>
</evidence>
<reference evidence="14 15" key="1">
    <citation type="submission" date="2019-04" db="EMBL/GenBank/DDBJ databases">
        <title>Comparative genomics and transcriptomics to analyze fruiting body development in filamentous ascomycetes.</title>
        <authorList>
            <consortium name="DOE Joint Genome Institute"/>
            <person name="Lutkenhaus R."/>
            <person name="Traeger S."/>
            <person name="Breuer J."/>
            <person name="Kuo A."/>
            <person name="Lipzen A."/>
            <person name="Pangilinan J."/>
            <person name="Dilworth D."/>
            <person name="Sandor L."/>
            <person name="Poggeler S."/>
            <person name="Barry K."/>
            <person name="Grigoriev I.V."/>
            <person name="Nowrousian M."/>
        </authorList>
    </citation>
    <scope>NUCLEOTIDE SEQUENCE [LARGE SCALE GENOMIC DNA]</scope>
    <source>
        <strain evidence="14 15">CBS 389.68</strain>
    </source>
</reference>
<evidence type="ECO:0000256" key="5">
    <source>
        <dbReference type="ARBA" id="ARBA00022676"/>
    </source>
</evidence>
<comment type="pathway">
    <text evidence="2">Glycolipid biosynthesis; glycosylphosphatidylinositol-anchor biosynthesis.</text>
</comment>
<evidence type="ECO:0000256" key="10">
    <source>
        <dbReference type="ARBA" id="ARBA00023136"/>
    </source>
</evidence>
<dbReference type="GO" id="GO:0006506">
    <property type="term" value="P:GPI anchor biosynthetic process"/>
    <property type="evidence" value="ECO:0007669"/>
    <property type="project" value="UniProtKB-UniPathway"/>
</dbReference>
<keyword evidence="7 12" id="KW-0812">Transmembrane</keyword>
<comment type="subcellular location">
    <subcellularLocation>
        <location evidence="1 12">Endoplasmic reticulum membrane</location>
        <topology evidence="1 12">Multi-pass membrane protein</topology>
    </subcellularLocation>
</comment>
<dbReference type="GO" id="GO:0005789">
    <property type="term" value="C:endoplasmic reticulum membrane"/>
    <property type="evidence" value="ECO:0007669"/>
    <property type="project" value="UniProtKB-SubCell"/>
</dbReference>